<dbReference type="Gene3D" id="2.60.40.1280">
    <property type="match status" value="1"/>
</dbReference>
<dbReference type="InterPro" id="IPR005877">
    <property type="entry name" value="YSIRK_signal_dom"/>
</dbReference>
<feature type="compositionally biased region" description="Basic and acidic residues" evidence="6">
    <location>
        <begin position="1104"/>
        <end position="1121"/>
    </location>
</feature>
<dbReference type="EMBL" id="QXVO01000057">
    <property type="protein sequence ID" value="RIO42819.1"/>
    <property type="molecule type" value="Genomic_DNA"/>
</dbReference>
<keyword evidence="5" id="KW-0572">Peptidoglycan-anchor</keyword>
<keyword evidence="7" id="KW-0812">Transmembrane</keyword>
<feature type="compositionally biased region" description="Low complexity" evidence="6">
    <location>
        <begin position="87"/>
        <end position="103"/>
    </location>
</feature>
<evidence type="ECO:0000259" key="8">
    <source>
        <dbReference type="PROSITE" id="PS50847"/>
    </source>
</evidence>
<evidence type="ECO:0000256" key="7">
    <source>
        <dbReference type="SAM" id="Phobius"/>
    </source>
</evidence>
<dbReference type="AlphaFoldDB" id="A0A418JG95"/>
<evidence type="ECO:0000313" key="10">
    <source>
        <dbReference type="Proteomes" id="UP000285625"/>
    </source>
</evidence>
<dbReference type="Gene3D" id="2.60.40.1290">
    <property type="match status" value="1"/>
</dbReference>
<sequence length="1182" mass="128335">MSKSDMILSAAEKYVNIKGNIGGIYLNKKMKQKHGIRKYKAGASSVLLGLFVFFGLITEEKASAAEILPGQSETSKKKNEGAPTNQSGTSASTSSGSVDTTATISQSTTEPSVNATDVSGNQVAIYPTPPNNDTAATTTSTNTTTFDASVTDTSDATLTKPADTTTPATTPTTTTSNSSTETTSTEPTSTQTDTSTATTSMTATETTSAQLSTQPSTTTTTYSTTTNNTLTTSPTATTTPTSGSDITKNVQIVSSSIEGNSTVNPHNAERVTLKYDWKFPDGMKQGDYFDFILSNNVNTAGISTARKLPSIQNGSLVMATGQLINGNTIRYTFTDYINNKVNVIGNLSLNLFIDPKVVTHEGNQTITATLNGQTTTKTVNIDYLEGINLRGVNINGSIEYLDKNKNTFKHIAYVNPSKNTVYNSRLTGNIMNGAPTTNQPTVKIYKYLGTESLNQSVYVDTNNSSMFKDVTSDFKDRLSINSGGYYVDMNDLSNTYVVTYEGQYLNNANELNFRTELAGYPATYPYYYTSVKWDNGVVFYSNKGTGSGIDQPIIESNNFVFTEDTGNGVISGQYNGSMIEVEEDPMSISYDTVSETISGVNNTVIEEFEDSAPIQYEENTTPDGMTGSHSTITEEIADTTPIEFEESTVPEPVTGSYVGAVEFYEDTNIVDYVEDTTPEGMTGSNTGVTEEIEESNVIDYVEDTIPEGMTGSNTGVTEEIEESNVIDYVEDTTPEGMTGSNTGVTEEIEESNVIDYVEDTTPEGMTGSNTGVTEEIEESNVIDYVEDTTPEGMTGSNTGVTEEIEESNVIDYVEDTTPEGMTGSSTGVTEEIEESNVIDYVEDTTPEGMAGSNTGVTEEIEESNVIDYEEDTTPEGMAGSNTGVTEEIEETLVDEEITEAPKASTPSFSLNNVIHFNPMTRITGIGSNSSNHFNFFNTPIFNDVINEETSKDLDTPILDENKTKETLAIENDSEPILNEVTLENNVLGTFETNDEVVETNHVDSRDQSTTETTENEAMDNHMNETPSNDSKQDKVVSTVRKDEPTDNPNHFNQAQPSAWVQTEEITTSQQPENRSDQHVSNVTETTTPLTKQSPSEGTSMQNDDSERQLTEDKTEMKHEFNRNQATTQAKESATSHHAKETKGKHALPETGQSKQPSGILATLLAMFGILLAFRRRKQKDKS</sequence>
<keyword evidence="4" id="KW-0732">Signal</keyword>
<dbReference type="InterPro" id="IPR041171">
    <property type="entry name" value="SDR_Ig"/>
</dbReference>
<feature type="compositionally biased region" description="Polar residues" evidence="6">
    <location>
        <begin position="1122"/>
        <end position="1132"/>
    </location>
</feature>
<feature type="compositionally biased region" description="Basic and acidic residues" evidence="6">
    <location>
        <begin position="998"/>
        <end position="1008"/>
    </location>
</feature>
<dbReference type="Pfam" id="PF04650">
    <property type="entry name" value="YSIRK_signal"/>
    <property type="match status" value="1"/>
</dbReference>
<feature type="transmembrane region" description="Helical" evidence="7">
    <location>
        <begin position="1156"/>
        <end position="1173"/>
    </location>
</feature>
<evidence type="ECO:0000256" key="5">
    <source>
        <dbReference type="ARBA" id="ARBA00023088"/>
    </source>
</evidence>
<feature type="region of interest" description="Disordered" evidence="6">
    <location>
        <begin position="68"/>
        <end position="246"/>
    </location>
</feature>
<dbReference type="NCBIfam" id="TIGR01168">
    <property type="entry name" value="YSIRK_signal"/>
    <property type="match status" value="1"/>
</dbReference>
<organism evidence="9 10">
    <name type="scientific">Staphylococcus hyicus</name>
    <dbReference type="NCBI Taxonomy" id="1284"/>
    <lineage>
        <taxon>Bacteria</taxon>
        <taxon>Bacillati</taxon>
        <taxon>Bacillota</taxon>
        <taxon>Bacilli</taxon>
        <taxon>Bacillales</taxon>
        <taxon>Staphylococcaceae</taxon>
        <taxon>Staphylococcus</taxon>
    </lineage>
</organism>
<feature type="compositionally biased region" description="Basic and acidic residues" evidence="6">
    <location>
        <begin position="1030"/>
        <end position="1044"/>
    </location>
</feature>
<dbReference type="InterPro" id="IPR008966">
    <property type="entry name" value="Adhesion_dom_sf"/>
</dbReference>
<dbReference type="SUPFAM" id="SSF49401">
    <property type="entry name" value="Bacterial adhesins"/>
    <property type="match status" value="2"/>
</dbReference>
<dbReference type="STRING" id="1284.SHYC_04755"/>
<keyword evidence="7" id="KW-1133">Transmembrane helix</keyword>
<reference evidence="9 10" key="1">
    <citation type="journal article" date="2016" name="Front. Microbiol.">
        <title>Comprehensive Phylogenetic Analysis of Bovine Non-aureus Staphylococci Species Based on Whole-Genome Sequencing.</title>
        <authorList>
            <person name="Naushad S."/>
            <person name="Barkema H.W."/>
            <person name="Luby C."/>
            <person name="Condas L.A."/>
            <person name="Nobrega D.B."/>
            <person name="Carson D.A."/>
            <person name="De Buck J."/>
        </authorList>
    </citation>
    <scope>NUCLEOTIDE SEQUENCE [LARGE SCALE GENOMIC DNA]</scope>
    <source>
        <strain evidence="9 10">SNUC 5959</strain>
    </source>
</reference>
<evidence type="ECO:0000256" key="4">
    <source>
        <dbReference type="ARBA" id="ARBA00022729"/>
    </source>
</evidence>
<feature type="domain" description="Gram-positive cocci surface proteins LPxTG" evidence="8">
    <location>
        <begin position="1147"/>
        <end position="1182"/>
    </location>
</feature>
<dbReference type="Pfam" id="PF00746">
    <property type="entry name" value="Gram_pos_anchor"/>
    <property type="match status" value="1"/>
</dbReference>
<gene>
    <name evidence="9" type="ORF">BUZ57_11665</name>
</gene>
<dbReference type="InterPro" id="IPR011266">
    <property type="entry name" value="Adhesin_Fg-bd_dom_2"/>
</dbReference>
<keyword evidence="7" id="KW-0472">Membrane</keyword>
<keyword evidence="3" id="KW-0964">Secreted</keyword>
<dbReference type="NCBIfam" id="TIGR01167">
    <property type="entry name" value="LPXTG_anchor"/>
    <property type="match status" value="1"/>
</dbReference>
<dbReference type="PROSITE" id="PS50847">
    <property type="entry name" value="GRAM_POS_ANCHORING"/>
    <property type="match status" value="1"/>
</dbReference>
<evidence type="ECO:0000256" key="1">
    <source>
        <dbReference type="ARBA" id="ARBA00004168"/>
    </source>
</evidence>
<accession>A0A418JG95</accession>
<evidence type="ECO:0000256" key="3">
    <source>
        <dbReference type="ARBA" id="ARBA00022525"/>
    </source>
</evidence>
<feature type="compositionally biased region" description="Polar residues" evidence="6">
    <location>
        <begin position="1046"/>
        <end position="1102"/>
    </location>
</feature>
<evidence type="ECO:0000256" key="2">
    <source>
        <dbReference type="ARBA" id="ARBA00022512"/>
    </source>
</evidence>
<keyword evidence="2" id="KW-0134">Cell wall</keyword>
<dbReference type="InterPro" id="IPR011252">
    <property type="entry name" value="Fibrogen-bd_dom1"/>
</dbReference>
<dbReference type="InterPro" id="IPR019931">
    <property type="entry name" value="LPXTG_anchor"/>
</dbReference>
<dbReference type="Proteomes" id="UP000285625">
    <property type="component" value="Unassembled WGS sequence"/>
</dbReference>
<evidence type="ECO:0000313" key="9">
    <source>
        <dbReference type="EMBL" id="RIO42819.1"/>
    </source>
</evidence>
<protein>
    <submittedName>
        <fullName evidence="9">YSIRK-type signal peptide-containing protein</fullName>
    </submittedName>
</protein>
<comment type="caution">
    <text evidence="9">The sequence shown here is derived from an EMBL/GenBank/DDBJ whole genome shotgun (WGS) entry which is preliminary data.</text>
</comment>
<dbReference type="GO" id="GO:0007155">
    <property type="term" value="P:cell adhesion"/>
    <property type="evidence" value="ECO:0007669"/>
    <property type="project" value="InterPro"/>
</dbReference>
<feature type="compositionally biased region" description="Polar residues" evidence="6">
    <location>
        <begin position="104"/>
        <end position="122"/>
    </location>
</feature>
<name>A0A418JG95_STAHY</name>
<feature type="compositionally biased region" description="Low complexity" evidence="6">
    <location>
        <begin position="131"/>
        <end position="242"/>
    </location>
</feature>
<proteinExistence type="predicted"/>
<comment type="subcellular location">
    <subcellularLocation>
        <location evidence="1">Secreted</location>
        <location evidence="1">Cell wall</location>
        <topology evidence="1">Peptidoglycan-anchor</topology>
    </subcellularLocation>
</comment>
<feature type="region of interest" description="Disordered" evidence="6">
    <location>
        <begin position="991"/>
        <end position="1155"/>
    </location>
</feature>
<feature type="compositionally biased region" description="Basic and acidic residues" evidence="6">
    <location>
        <begin position="1133"/>
        <end position="1147"/>
    </location>
</feature>
<evidence type="ECO:0000256" key="6">
    <source>
        <dbReference type="SAM" id="MobiDB-lite"/>
    </source>
</evidence>
<dbReference type="Pfam" id="PF10425">
    <property type="entry name" value="SdrG_C_C"/>
    <property type="match status" value="1"/>
</dbReference>
<dbReference type="Pfam" id="PF17961">
    <property type="entry name" value="Big_8"/>
    <property type="match status" value="1"/>
</dbReference>
<feature type="transmembrane region" description="Helical" evidence="7">
    <location>
        <begin position="39"/>
        <end position="57"/>
    </location>
</feature>